<comment type="similarity">
    <text evidence="1">Belongs to the sterol desaturase family.</text>
</comment>
<evidence type="ECO:0000313" key="6">
    <source>
        <dbReference type="EMBL" id="XDO98404.1"/>
    </source>
</evidence>
<evidence type="ECO:0000256" key="2">
    <source>
        <dbReference type="ARBA" id="ARBA00022746"/>
    </source>
</evidence>
<dbReference type="RefSeq" id="WP_369062279.1">
    <property type="nucleotide sequence ID" value="NZ_CP158375.1"/>
</dbReference>
<evidence type="ECO:0000256" key="4">
    <source>
        <dbReference type="SAM" id="Phobius"/>
    </source>
</evidence>
<keyword evidence="4" id="KW-0812">Transmembrane</keyword>
<dbReference type="InterPro" id="IPR006694">
    <property type="entry name" value="Fatty_acid_hydroxylase"/>
</dbReference>
<protein>
    <submittedName>
        <fullName evidence="6">Sterol desaturase family protein</fullName>
    </submittedName>
</protein>
<dbReference type="GO" id="GO:0010291">
    <property type="term" value="F:beta-carotene 3-hydroxylase activity"/>
    <property type="evidence" value="ECO:0007669"/>
    <property type="project" value="TreeGrafter"/>
</dbReference>
<keyword evidence="4" id="KW-0472">Membrane</keyword>
<feature type="transmembrane region" description="Helical" evidence="4">
    <location>
        <begin position="46"/>
        <end position="69"/>
    </location>
</feature>
<dbReference type="PANTHER" id="PTHR31899:SF9">
    <property type="entry name" value="BETA-CAROTENE 3-HYDROXYLASE 1, CHLOROPLASTIC"/>
    <property type="match status" value="1"/>
</dbReference>
<dbReference type="GO" id="GO:0016119">
    <property type="term" value="P:carotene metabolic process"/>
    <property type="evidence" value="ECO:0007669"/>
    <property type="project" value="TreeGrafter"/>
</dbReference>
<keyword evidence="3" id="KW-0560">Oxidoreductase</keyword>
<dbReference type="GO" id="GO:0005506">
    <property type="term" value="F:iron ion binding"/>
    <property type="evidence" value="ECO:0007669"/>
    <property type="project" value="InterPro"/>
</dbReference>
<dbReference type="InterPro" id="IPR045019">
    <property type="entry name" value="BETA-OHASE-like"/>
</dbReference>
<proteinExistence type="inferred from homology"/>
<evidence type="ECO:0000256" key="1">
    <source>
        <dbReference type="ARBA" id="ARBA00009324"/>
    </source>
</evidence>
<evidence type="ECO:0000256" key="3">
    <source>
        <dbReference type="ARBA" id="ARBA00023002"/>
    </source>
</evidence>
<dbReference type="GO" id="GO:0016123">
    <property type="term" value="P:xanthophyll biosynthetic process"/>
    <property type="evidence" value="ECO:0007669"/>
    <property type="project" value="TreeGrafter"/>
</dbReference>
<sequence length="163" mass="18391">MWSIAANIGWFIAALAAMEGVAWATHRYIMHGPMWRWHRSHHEPRLGAFELNDLFAVVFAALAIGLFALGAATKIAALTYCAAGVTAYGALYALVHDGLVHRRFWLPVKPRQGYLLRLVQAHHLHHLHHGKDGAVSFGFLWPMDPQRLADKLKRQRQDTRLDA</sequence>
<evidence type="ECO:0000259" key="5">
    <source>
        <dbReference type="Pfam" id="PF04116"/>
    </source>
</evidence>
<feature type="transmembrane region" description="Helical" evidence="4">
    <location>
        <begin position="6"/>
        <end position="25"/>
    </location>
</feature>
<name>A0AB39KYS5_9CAUL</name>
<dbReference type="Pfam" id="PF04116">
    <property type="entry name" value="FA_hydroxylase"/>
    <property type="match status" value="1"/>
</dbReference>
<organism evidence="6">
    <name type="scientific">Caulobacter sp. 73W</name>
    <dbReference type="NCBI Taxonomy" id="3161137"/>
    <lineage>
        <taxon>Bacteria</taxon>
        <taxon>Pseudomonadati</taxon>
        <taxon>Pseudomonadota</taxon>
        <taxon>Alphaproteobacteria</taxon>
        <taxon>Caulobacterales</taxon>
        <taxon>Caulobacteraceae</taxon>
        <taxon>Caulobacter</taxon>
    </lineage>
</organism>
<dbReference type="EMBL" id="CP158375">
    <property type="protein sequence ID" value="XDO98404.1"/>
    <property type="molecule type" value="Genomic_DNA"/>
</dbReference>
<dbReference type="AlphaFoldDB" id="A0AB39KYS5"/>
<accession>A0AB39KYS5</accession>
<dbReference type="PANTHER" id="PTHR31899">
    <property type="entry name" value="BETA-CAROTENE 3-HYDROXYLASE 1, CHLOROPLASTIC"/>
    <property type="match status" value="1"/>
</dbReference>
<reference evidence="6" key="1">
    <citation type="submission" date="2024-06" db="EMBL/GenBank/DDBJ databases">
        <title>Caulobacter inopinatus, sp. nov.</title>
        <authorList>
            <person name="Donachie S.P."/>
        </authorList>
    </citation>
    <scope>NUCLEOTIDE SEQUENCE</scope>
    <source>
        <strain evidence="6">73W</strain>
    </source>
</reference>
<keyword evidence="2" id="KW-0125">Carotenoid biosynthesis</keyword>
<feature type="transmembrane region" description="Helical" evidence="4">
    <location>
        <begin position="75"/>
        <end position="95"/>
    </location>
</feature>
<keyword evidence="4" id="KW-1133">Transmembrane helix</keyword>
<feature type="domain" description="Fatty acid hydroxylase" evidence="5">
    <location>
        <begin position="11"/>
        <end position="141"/>
    </location>
</feature>
<gene>
    <name evidence="6" type="ORF">ABOZ73_08320</name>
</gene>